<proteinExistence type="predicted"/>
<evidence type="ECO:0000256" key="1">
    <source>
        <dbReference type="SAM" id="Coils"/>
    </source>
</evidence>
<reference evidence="3" key="1">
    <citation type="submission" date="2011-05" db="EMBL/GenBank/DDBJ databases">
        <title>Unity in variety -- the pan-genome of the Chlamydiae.</title>
        <authorList>
            <person name="Collingro A."/>
            <person name="Tischler P."/>
            <person name="Weinmaier T."/>
            <person name="Penz T."/>
            <person name="Heinz E."/>
            <person name="Brunham R.C."/>
            <person name="Read T.D."/>
            <person name="Bavoil P.M."/>
            <person name="Sachse K."/>
            <person name="Kahane S."/>
            <person name="Friedman M.G."/>
            <person name="Rattei T."/>
            <person name="Myers G.S.A."/>
            <person name="Horn M."/>
        </authorList>
    </citation>
    <scope>NUCLEOTIDE SEQUENCE</scope>
    <source>
        <strain evidence="3">2032/99</strain>
    </source>
</reference>
<dbReference type="EMBL" id="FR872616">
    <property type="protein sequence ID" value="CCB90463.1"/>
    <property type="molecule type" value="Genomic_DNA"/>
</dbReference>
<dbReference type="AlphaFoldDB" id="F8LAF3"/>
<keyword evidence="1" id="KW-0175">Coiled coil</keyword>
<sequence>MSIDGYRSSDTLAKIQQSTAAKDVKRTETKEESGKTMVSYDVKLQGRSFKVTVGFDKTQLEAHYKSQLDELPEGQKNVLTVVDKIVSGIKAEDLIAMSGTRISTSIADHADAQHTKVHLQGEKEPTCLSELDGKGKSELAKSITNVIQTFSKQEVRQLIQNAKESTSSLSPTHQVQIPTVSFQESSDPKVEEEKDDPLIFSVSVQRENPESLPSDEQSPAKRTESKVQAASTAAFRLPDENKTSDKPLMTGSTEDPGKKIFQRWSDKQGFVADETIERIDTVEKLQKNASQEIGYLKQKLSDCNPEEKTKIEARIDQLEKIRVKCQQKGASWANSDYFRDMLRGNSDLRSAENKEGIRGAIQEFSKVMDEEYYAKAPPVNMRYHKCDVRGKTEKEATSTGWIRVGVVSCMDNGFVNQSSMRELQNALKEGKEDLATEKRNEMTQGIFEVWKEQSKKGNSNIDASAGYALTQLGYSLEQVETIADIIKKGGDFSDIPGDVLKIGKENIAQVAEGVDAVMEKRNQLMANQFLQIVMEQLEHSSPEDLAGNQLRMLHVGLLNHQSRSVDGTGWYHNEDQEMQDMADIFDQFDQAKLICDGKGPYIDSDGNIHLPSMSQLPEGVQELSLRAIYLNQSVQGHTENDGTQRELNEKALKKLKRMGIDDETMKGLEQKLTGKKSGYTSAADTVNLGLKARFKVSTGCLSAKDRTGFVSALVTKRKMEEKRFPKSTVRRVMRGQLGTSSPAVRVIKDNTGTRIMKITPFKIEGLTKDEYSPTNFAARSIVYANQGIEIMKERKRIAKYEKLGKASAAA</sequence>
<feature type="region of interest" description="Disordered" evidence="2">
    <location>
        <begin position="17"/>
        <end position="36"/>
    </location>
</feature>
<feature type="coiled-coil region" evidence="1">
    <location>
        <begin position="272"/>
        <end position="328"/>
    </location>
</feature>
<feature type="compositionally biased region" description="Basic and acidic residues" evidence="2">
    <location>
        <begin position="22"/>
        <end position="34"/>
    </location>
</feature>
<accession>F8LAF3</accession>
<evidence type="ECO:0000313" key="3">
    <source>
        <dbReference type="EMBL" id="CCB90463.1"/>
    </source>
</evidence>
<name>F8LAF3_9BACT</name>
<feature type="region of interest" description="Disordered" evidence="2">
    <location>
        <begin position="162"/>
        <end position="258"/>
    </location>
</feature>
<gene>
    <name evidence="3" type="ORF">WCH_BB07790</name>
</gene>
<organism evidence="3">
    <name type="scientific">Waddlia chondrophila 2032/99</name>
    <dbReference type="NCBI Taxonomy" id="765953"/>
    <lineage>
        <taxon>Bacteria</taxon>
        <taxon>Pseudomonadati</taxon>
        <taxon>Chlamydiota</taxon>
        <taxon>Chlamydiia</taxon>
        <taxon>Parachlamydiales</taxon>
        <taxon>Waddliaceae</taxon>
        <taxon>Waddlia</taxon>
    </lineage>
</organism>
<feature type="compositionally biased region" description="Polar residues" evidence="2">
    <location>
        <begin position="162"/>
        <end position="185"/>
    </location>
</feature>
<protein>
    <submittedName>
        <fullName evidence="3">Uncharacterized protein</fullName>
    </submittedName>
</protein>
<evidence type="ECO:0000256" key="2">
    <source>
        <dbReference type="SAM" id="MobiDB-lite"/>
    </source>
</evidence>